<dbReference type="AlphaFoldDB" id="A0AAD9J1S4"/>
<dbReference type="EMBL" id="JAODUP010000791">
    <property type="protein sequence ID" value="KAK2144050.1"/>
    <property type="molecule type" value="Genomic_DNA"/>
</dbReference>
<keyword evidence="2" id="KW-1185">Reference proteome</keyword>
<organism evidence="1 2">
    <name type="scientific">Paralvinella palmiformis</name>
    <dbReference type="NCBI Taxonomy" id="53620"/>
    <lineage>
        <taxon>Eukaryota</taxon>
        <taxon>Metazoa</taxon>
        <taxon>Spiralia</taxon>
        <taxon>Lophotrochozoa</taxon>
        <taxon>Annelida</taxon>
        <taxon>Polychaeta</taxon>
        <taxon>Sedentaria</taxon>
        <taxon>Canalipalpata</taxon>
        <taxon>Terebellida</taxon>
        <taxon>Terebelliformia</taxon>
        <taxon>Alvinellidae</taxon>
        <taxon>Paralvinella</taxon>
    </lineage>
</organism>
<evidence type="ECO:0000313" key="1">
    <source>
        <dbReference type="EMBL" id="KAK2144050.1"/>
    </source>
</evidence>
<feature type="non-terminal residue" evidence="1">
    <location>
        <position position="1"/>
    </location>
</feature>
<accession>A0AAD9J1S4</accession>
<comment type="caution">
    <text evidence="1">The sequence shown here is derived from an EMBL/GenBank/DDBJ whole genome shotgun (WGS) entry which is preliminary data.</text>
</comment>
<sequence length="53" mass="5898">MSSEKGAASNNTLSLEKIWRILQGLPIRVDILSCELLFAYNCCVKTLKKSDVP</sequence>
<reference evidence="1" key="1">
    <citation type="journal article" date="2023" name="Mol. Biol. Evol.">
        <title>Third-Generation Sequencing Reveals the Adaptive Role of the Epigenome in Three Deep-Sea Polychaetes.</title>
        <authorList>
            <person name="Perez M."/>
            <person name="Aroh O."/>
            <person name="Sun Y."/>
            <person name="Lan Y."/>
            <person name="Juniper S.K."/>
            <person name="Young C.R."/>
            <person name="Angers B."/>
            <person name="Qian P.Y."/>
        </authorList>
    </citation>
    <scope>NUCLEOTIDE SEQUENCE</scope>
    <source>
        <strain evidence="1">P08H-3</strain>
    </source>
</reference>
<evidence type="ECO:0000313" key="2">
    <source>
        <dbReference type="Proteomes" id="UP001208570"/>
    </source>
</evidence>
<gene>
    <name evidence="1" type="ORF">LSH36_791g01037</name>
</gene>
<protein>
    <submittedName>
        <fullName evidence="1">Uncharacterized protein</fullName>
    </submittedName>
</protein>
<proteinExistence type="predicted"/>
<dbReference type="Proteomes" id="UP001208570">
    <property type="component" value="Unassembled WGS sequence"/>
</dbReference>
<name>A0AAD9J1S4_9ANNE</name>